<evidence type="ECO:0008006" key="4">
    <source>
        <dbReference type="Google" id="ProtNLM"/>
    </source>
</evidence>
<feature type="signal peptide" evidence="1">
    <location>
        <begin position="1"/>
        <end position="29"/>
    </location>
</feature>
<name>A0ABV8M2K4_9ACTN</name>
<feature type="chain" id="PRO_5047460427" description="Secreted protein" evidence="1">
    <location>
        <begin position="30"/>
        <end position="121"/>
    </location>
</feature>
<accession>A0ABV8M2K4</accession>
<protein>
    <recommendedName>
        <fullName evidence="4">Secreted protein</fullName>
    </recommendedName>
</protein>
<keyword evidence="1" id="KW-0732">Signal</keyword>
<comment type="caution">
    <text evidence="2">The sequence shown here is derived from an EMBL/GenBank/DDBJ whole genome shotgun (WGS) entry which is preliminary data.</text>
</comment>
<dbReference type="EMBL" id="JBHSAY010000035">
    <property type="protein sequence ID" value="MFC4136839.1"/>
    <property type="molecule type" value="Genomic_DNA"/>
</dbReference>
<organism evidence="2 3">
    <name type="scientific">Hamadaea flava</name>
    <dbReference type="NCBI Taxonomy" id="1742688"/>
    <lineage>
        <taxon>Bacteria</taxon>
        <taxon>Bacillati</taxon>
        <taxon>Actinomycetota</taxon>
        <taxon>Actinomycetes</taxon>
        <taxon>Micromonosporales</taxon>
        <taxon>Micromonosporaceae</taxon>
        <taxon>Hamadaea</taxon>
    </lineage>
</organism>
<sequence>MHTPKLMRGLTTLVVVALVGLLGAQLATAKPAPGPGPSSASVTANGVVSSFTCAMTFNPEPQYSGTNKVIHYGVRGDCDKPVDLMFQGWLYTVVGTGDNTRYVLEDSFAPRYATAQKLGHR</sequence>
<dbReference type="Proteomes" id="UP001595816">
    <property type="component" value="Unassembled WGS sequence"/>
</dbReference>
<keyword evidence="3" id="KW-1185">Reference proteome</keyword>
<evidence type="ECO:0000313" key="3">
    <source>
        <dbReference type="Proteomes" id="UP001595816"/>
    </source>
</evidence>
<evidence type="ECO:0000313" key="2">
    <source>
        <dbReference type="EMBL" id="MFC4136839.1"/>
    </source>
</evidence>
<evidence type="ECO:0000256" key="1">
    <source>
        <dbReference type="SAM" id="SignalP"/>
    </source>
</evidence>
<gene>
    <name evidence="2" type="ORF">ACFOZ4_40065</name>
</gene>
<dbReference type="RefSeq" id="WP_253761983.1">
    <property type="nucleotide sequence ID" value="NZ_JAMZDZ010000001.1"/>
</dbReference>
<reference evidence="3" key="1">
    <citation type="journal article" date="2019" name="Int. J. Syst. Evol. Microbiol.">
        <title>The Global Catalogue of Microorganisms (GCM) 10K type strain sequencing project: providing services to taxonomists for standard genome sequencing and annotation.</title>
        <authorList>
            <consortium name="The Broad Institute Genomics Platform"/>
            <consortium name="The Broad Institute Genome Sequencing Center for Infectious Disease"/>
            <person name="Wu L."/>
            <person name="Ma J."/>
        </authorList>
    </citation>
    <scope>NUCLEOTIDE SEQUENCE [LARGE SCALE GENOMIC DNA]</scope>
    <source>
        <strain evidence="3">CGMCC 4.7289</strain>
    </source>
</reference>
<proteinExistence type="predicted"/>